<feature type="transmembrane region" description="Helical" evidence="6">
    <location>
        <begin position="173"/>
        <end position="190"/>
    </location>
</feature>
<feature type="transmembrane region" description="Helical" evidence="6">
    <location>
        <begin position="33"/>
        <end position="52"/>
    </location>
</feature>
<evidence type="ECO:0000313" key="9">
    <source>
        <dbReference type="Proteomes" id="UP000293623"/>
    </source>
</evidence>
<dbReference type="Pfam" id="PF00892">
    <property type="entry name" value="EamA"/>
    <property type="match status" value="2"/>
</dbReference>
<dbReference type="PANTHER" id="PTHR32322:SF2">
    <property type="entry name" value="EAMA DOMAIN-CONTAINING PROTEIN"/>
    <property type="match status" value="1"/>
</dbReference>
<keyword evidence="4 6" id="KW-1133">Transmembrane helix</keyword>
<feature type="transmembrane region" description="Helical" evidence="6">
    <location>
        <begin position="261"/>
        <end position="279"/>
    </location>
</feature>
<evidence type="ECO:0000259" key="7">
    <source>
        <dbReference type="Pfam" id="PF00892"/>
    </source>
</evidence>
<keyword evidence="5 6" id="KW-0472">Membrane</keyword>
<dbReference type="AlphaFoldDB" id="A0A4Q2KPI1"/>
<sequence>MPLRDFLILVGVCLVWALNVVVSKFAVGPFEIPPVFFAGIRSALVAIVLLPWLRPLPAPLGRTVLVALLLGGASFALLFIGLRTATASSAAIVSLASAPAAVLFAIALLGERVRWRRALGILLALVGIGIVLVGQGRLSASLGLLVVAISALAGALGSVLLKKLSISPMRLQAWSGLSGMILLLPLSAITESGQIAATASAGWNFVAVLLFSALVVSVGAHTVYFWLLSRHDVNVIAPLTLMNPLLTVALGALLVQEPLTVELLVGAAVAILGVLVIVLRPSKRLPKDLLFRGRA</sequence>
<dbReference type="InterPro" id="IPR037185">
    <property type="entry name" value="EmrE-like"/>
</dbReference>
<feature type="domain" description="EamA" evidence="7">
    <location>
        <begin position="142"/>
        <end position="278"/>
    </location>
</feature>
<feature type="domain" description="EamA" evidence="7">
    <location>
        <begin position="7"/>
        <end position="132"/>
    </location>
</feature>
<dbReference type="GO" id="GO:0016020">
    <property type="term" value="C:membrane"/>
    <property type="evidence" value="ECO:0007669"/>
    <property type="project" value="UniProtKB-SubCell"/>
</dbReference>
<gene>
    <name evidence="8" type="ORF">ETX26_01240</name>
</gene>
<dbReference type="OrthoDB" id="7158585at2"/>
<feature type="transmembrane region" description="Helical" evidence="6">
    <location>
        <begin position="88"/>
        <end position="109"/>
    </location>
</feature>
<organism evidence="8 9">
    <name type="scientific">Pelagerythrobacter rhizovicinus</name>
    <dbReference type="NCBI Taxonomy" id="2268576"/>
    <lineage>
        <taxon>Bacteria</taxon>
        <taxon>Pseudomonadati</taxon>
        <taxon>Pseudomonadota</taxon>
        <taxon>Alphaproteobacteria</taxon>
        <taxon>Sphingomonadales</taxon>
        <taxon>Erythrobacteraceae</taxon>
        <taxon>Pelagerythrobacter</taxon>
    </lineage>
</organism>
<feature type="transmembrane region" description="Helical" evidence="6">
    <location>
        <begin position="64"/>
        <end position="82"/>
    </location>
</feature>
<evidence type="ECO:0000256" key="6">
    <source>
        <dbReference type="SAM" id="Phobius"/>
    </source>
</evidence>
<keyword evidence="9" id="KW-1185">Reference proteome</keyword>
<comment type="subcellular location">
    <subcellularLocation>
        <location evidence="1">Membrane</location>
        <topology evidence="1">Multi-pass membrane protein</topology>
    </subcellularLocation>
</comment>
<evidence type="ECO:0000256" key="1">
    <source>
        <dbReference type="ARBA" id="ARBA00004141"/>
    </source>
</evidence>
<dbReference type="InterPro" id="IPR050638">
    <property type="entry name" value="AA-Vitamin_Transporters"/>
</dbReference>
<dbReference type="Proteomes" id="UP000293623">
    <property type="component" value="Unassembled WGS sequence"/>
</dbReference>
<evidence type="ECO:0000256" key="3">
    <source>
        <dbReference type="ARBA" id="ARBA00022692"/>
    </source>
</evidence>
<comment type="similarity">
    <text evidence="2">Belongs to the EamA transporter family.</text>
</comment>
<evidence type="ECO:0000256" key="2">
    <source>
        <dbReference type="ARBA" id="ARBA00007362"/>
    </source>
</evidence>
<feature type="transmembrane region" description="Helical" evidence="6">
    <location>
        <begin position="235"/>
        <end position="255"/>
    </location>
</feature>
<proteinExistence type="inferred from homology"/>
<evidence type="ECO:0000313" key="8">
    <source>
        <dbReference type="EMBL" id="RXZ65413.1"/>
    </source>
</evidence>
<feature type="transmembrane region" description="Helical" evidence="6">
    <location>
        <begin position="202"/>
        <end position="228"/>
    </location>
</feature>
<dbReference type="InterPro" id="IPR000620">
    <property type="entry name" value="EamA_dom"/>
</dbReference>
<comment type="caution">
    <text evidence="8">The sequence shown here is derived from an EMBL/GenBank/DDBJ whole genome shotgun (WGS) entry which is preliminary data.</text>
</comment>
<feature type="transmembrane region" description="Helical" evidence="6">
    <location>
        <begin position="118"/>
        <end position="136"/>
    </location>
</feature>
<evidence type="ECO:0000256" key="5">
    <source>
        <dbReference type="ARBA" id="ARBA00023136"/>
    </source>
</evidence>
<accession>A0A4Q2KPI1</accession>
<dbReference type="PANTHER" id="PTHR32322">
    <property type="entry name" value="INNER MEMBRANE TRANSPORTER"/>
    <property type="match status" value="1"/>
</dbReference>
<protein>
    <submittedName>
        <fullName evidence="8">DMT family transporter</fullName>
    </submittedName>
</protein>
<dbReference type="RefSeq" id="WP_129522901.1">
    <property type="nucleotide sequence ID" value="NZ_SDPV01000001.1"/>
</dbReference>
<reference evidence="8 9" key="1">
    <citation type="submission" date="2019-01" db="EMBL/GenBank/DDBJ databases">
        <title>Altererythrobacter rhizovicinus sp. nov., isolated from the rhizosphere soil of Haloxylon ammodendron.</title>
        <authorList>
            <person name="Li H.-P."/>
            <person name="Gou J.-Y."/>
            <person name="Yao D."/>
            <person name="Han Q.-Q."/>
            <person name="Shao K.-Z."/>
            <person name="Zhao Q."/>
            <person name="Zhang J.-L."/>
        </authorList>
    </citation>
    <scope>NUCLEOTIDE SEQUENCE [LARGE SCALE GENOMIC DNA]</scope>
    <source>
        <strain evidence="8 9">AY-3R</strain>
    </source>
</reference>
<dbReference type="SUPFAM" id="SSF103481">
    <property type="entry name" value="Multidrug resistance efflux transporter EmrE"/>
    <property type="match status" value="2"/>
</dbReference>
<keyword evidence="3 6" id="KW-0812">Transmembrane</keyword>
<evidence type="ECO:0000256" key="4">
    <source>
        <dbReference type="ARBA" id="ARBA00022989"/>
    </source>
</evidence>
<name>A0A4Q2KPI1_9SPHN</name>
<feature type="transmembrane region" description="Helical" evidence="6">
    <location>
        <begin position="142"/>
        <end position="161"/>
    </location>
</feature>
<dbReference type="EMBL" id="SDPV01000001">
    <property type="protein sequence ID" value="RXZ65413.1"/>
    <property type="molecule type" value="Genomic_DNA"/>
</dbReference>